<dbReference type="Proteomes" id="UP000044602">
    <property type="component" value="Unassembled WGS sequence"/>
</dbReference>
<accession>A0A0G4KDJ6</accession>
<keyword evidence="3" id="KW-1185">Reference proteome</keyword>
<reference evidence="3 4" key="1">
    <citation type="submission" date="2015-05" db="EMBL/GenBank/DDBJ databases">
        <authorList>
            <person name="Fogelqvist Johan"/>
        </authorList>
    </citation>
    <scope>NUCLEOTIDE SEQUENCE [LARGE SCALE GENOMIC DNA]</scope>
    <source>
        <strain evidence="1">VL1</strain>
        <strain evidence="2">VL2</strain>
    </source>
</reference>
<sequence length="175" mass="19539">MVRHHAVHRRYSFQLTRHLSLASFYTLEADIMHLLNYLTTRIMAASVLAAPSPDNAGLEIRQSNAFNFPGVCPFKLPYDCIANKQTLCINSGVQYCKEDTATKCSELCKAQAQRECGMVGCCQYKEANQCVGNRRSVCMASRLAVCQEPSNGGPPFSCDKWCKSQAEHECRTWGC</sequence>
<dbReference type="Proteomes" id="UP000045706">
    <property type="component" value="Unassembled WGS sequence"/>
</dbReference>
<name>A0A0G4KDJ6_VERLO</name>
<dbReference type="AlphaFoldDB" id="A0A0G4KDJ6"/>
<protein>
    <submittedName>
        <fullName evidence="1">Uncharacterized protein</fullName>
    </submittedName>
</protein>
<evidence type="ECO:0000313" key="2">
    <source>
        <dbReference type="EMBL" id="CRK48351.1"/>
    </source>
</evidence>
<organism evidence="1 3">
    <name type="scientific">Verticillium longisporum</name>
    <name type="common">Verticillium dahliae var. longisporum</name>
    <dbReference type="NCBI Taxonomy" id="100787"/>
    <lineage>
        <taxon>Eukaryota</taxon>
        <taxon>Fungi</taxon>
        <taxon>Dikarya</taxon>
        <taxon>Ascomycota</taxon>
        <taxon>Pezizomycotina</taxon>
        <taxon>Sordariomycetes</taxon>
        <taxon>Hypocreomycetidae</taxon>
        <taxon>Glomerellales</taxon>
        <taxon>Plectosphaerellaceae</taxon>
        <taxon>Verticillium</taxon>
    </lineage>
</organism>
<dbReference type="EMBL" id="CVQH01000001">
    <property type="protein sequence ID" value="CRJ80001.1"/>
    <property type="molecule type" value="Genomic_DNA"/>
</dbReference>
<gene>
    <name evidence="1" type="ORF">BN1708_000139</name>
    <name evidence="2" type="ORF">BN1723_016857</name>
</gene>
<proteinExistence type="predicted"/>
<dbReference type="EMBL" id="CVQI01037407">
    <property type="protein sequence ID" value="CRK48351.1"/>
    <property type="molecule type" value="Genomic_DNA"/>
</dbReference>
<evidence type="ECO:0000313" key="4">
    <source>
        <dbReference type="Proteomes" id="UP000045706"/>
    </source>
</evidence>
<evidence type="ECO:0000313" key="1">
    <source>
        <dbReference type="EMBL" id="CRJ80001.1"/>
    </source>
</evidence>
<evidence type="ECO:0000313" key="3">
    <source>
        <dbReference type="Proteomes" id="UP000044602"/>
    </source>
</evidence>